<gene>
    <name evidence="1" type="ORF">AFUS01_LOCUS27705</name>
</gene>
<sequence length="360" mass="41643">AIPVGPLFPDYKNPIIAEYPIRKQSNETLYEFTEKYNLSVGKLINVLIAQTYVDEEAKKFVPTLYVKNQDTASWVLFSNAFASLFGFNRRSFSEGVYVGSTVIDQSIFDRYTNDTDFSVRIFKRNGDYTRNFIMLDQQFSSLFTFHKNPKEKFKSFFTRLTTVLGTRGLNVVFSFDKENKCTMIVSLPSSRPVNYITLPKELVDCLGFNNDRFYFGTKYTSDTAFNSTAFDNIIPLTNFFIIARYYSLQLLAMKEPKSQSIADVFTELNSTFIDQHHDQFPIKFSYDDGEIILNEIPIDVSIQLPADLRNYFGLPSDAEFKANTRFPARKMIVEQEEEIEWEEEHEGDADILGSKKRFLV</sequence>
<name>A0A8J2PBV5_9HEXA</name>
<dbReference type="AlphaFoldDB" id="A0A8J2PBV5"/>
<dbReference type="Proteomes" id="UP000708208">
    <property type="component" value="Unassembled WGS sequence"/>
</dbReference>
<reference evidence="1" key="1">
    <citation type="submission" date="2021-06" db="EMBL/GenBank/DDBJ databases">
        <authorList>
            <person name="Hodson N. C."/>
            <person name="Mongue J. A."/>
            <person name="Jaron S. K."/>
        </authorList>
    </citation>
    <scope>NUCLEOTIDE SEQUENCE</scope>
</reference>
<keyword evidence="2" id="KW-1185">Reference proteome</keyword>
<evidence type="ECO:0000313" key="1">
    <source>
        <dbReference type="EMBL" id="CAG7817122.1"/>
    </source>
</evidence>
<organism evidence="1 2">
    <name type="scientific">Allacma fusca</name>
    <dbReference type="NCBI Taxonomy" id="39272"/>
    <lineage>
        <taxon>Eukaryota</taxon>
        <taxon>Metazoa</taxon>
        <taxon>Ecdysozoa</taxon>
        <taxon>Arthropoda</taxon>
        <taxon>Hexapoda</taxon>
        <taxon>Collembola</taxon>
        <taxon>Symphypleona</taxon>
        <taxon>Sminthuridae</taxon>
        <taxon>Allacma</taxon>
    </lineage>
</organism>
<proteinExistence type="predicted"/>
<accession>A0A8J2PBV5</accession>
<protein>
    <submittedName>
        <fullName evidence="1">Uncharacterized protein</fullName>
    </submittedName>
</protein>
<evidence type="ECO:0000313" key="2">
    <source>
        <dbReference type="Proteomes" id="UP000708208"/>
    </source>
</evidence>
<dbReference type="EMBL" id="CAJVCH010386374">
    <property type="protein sequence ID" value="CAG7817122.1"/>
    <property type="molecule type" value="Genomic_DNA"/>
</dbReference>
<feature type="non-terminal residue" evidence="1">
    <location>
        <position position="360"/>
    </location>
</feature>
<feature type="non-terminal residue" evidence="1">
    <location>
        <position position="1"/>
    </location>
</feature>
<comment type="caution">
    <text evidence="1">The sequence shown here is derived from an EMBL/GenBank/DDBJ whole genome shotgun (WGS) entry which is preliminary data.</text>
</comment>